<proteinExistence type="predicted"/>
<name>A0A2I2FX50_9EURO</name>
<gene>
    <name evidence="1" type="ORF">P170DRAFT_275524</name>
</gene>
<dbReference type="Proteomes" id="UP000234275">
    <property type="component" value="Unassembled WGS sequence"/>
</dbReference>
<keyword evidence="2" id="KW-1185">Reference proteome</keyword>
<accession>A0A2I2FX50</accession>
<reference evidence="1 2" key="1">
    <citation type="submission" date="2016-12" db="EMBL/GenBank/DDBJ databases">
        <title>The genomes of Aspergillus section Nigri reveals drivers in fungal speciation.</title>
        <authorList>
            <consortium name="DOE Joint Genome Institute"/>
            <person name="Vesth T.C."/>
            <person name="Nybo J."/>
            <person name="Theobald S."/>
            <person name="Brandl J."/>
            <person name="Frisvad J.C."/>
            <person name="Nielsen K.F."/>
            <person name="Lyhne E.K."/>
            <person name="Kogle M.E."/>
            <person name="Kuo A."/>
            <person name="Riley R."/>
            <person name="Clum A."/>
            <person name="Nolan M."/>
            <person name="Lipzen A."/>
            <person name="Salamov A."/>
            <person name="Henrissat B."/>
            <person name="Wiebenga A."/>
            <person name="De Vries R.P."/>
            <person name="Grigoriev I.V."/>
            <person name="Mortensen U.H."/>
            <person name="Andersen M.R."/>
            <person name="Baker S.E."/>
        </authorList>
    </citation>
    <scope>NUCLEOTIDE SEQUENCE [LARGE SCALE GENOMIC DNA]</scope>
    <source>
        <strain evidence="1 2">IBT 23096</strain>
    </source>
</reference>
<dbReference type="RefSeq" id="XP_024700521.1">
    <property type="nucleotide sequence ID" value="XM_024843167.1"/>
</dbReference>
<organism evidence="1 2">
    <name type="scientific">Aspergillus steynii IBT 23096</name>
    <dbReference type="NCBI Taxonomy" id="1392250"/>
    <lineage>
        <taxon>Eukaryota</taxon>
        <taxon>Fungi</taxon>
        <taxon>Dikarya</taxon>
        <taxon>Ascomycota</taxon>
        <taxon>Pezizomycotina</taxon>
        <taxon>Eurotiomycetes</taxon>
        <taxon>Eurotiomycetidae</taxon>
        <taxon>Eurotiales</taxon>
        <taxon>Aspergillaceae</taxon>
        <taxon>Aspergillus</taxon>
        <taxon>Aspergillus subgen. Circumdati</taxon>
    </lineage>
</organism>
<dbReference type="AlphaFoldDB" id="A0A2I2FX50"/>
<dbReference type="GeneID" id="36550866"/>
<evidence type="ECO:0000313" key="1">
    <source>
        <dbReference type="EMBL" id="PLB45219.1"/>
    </source>
</evidence>
<protein>
    <submittedName>
        <fullName evidence="1">Uncharacterized protein</fullName>
    </submittedName>
</protein>
<comment type="caution">
    <text evidence="1">The sequence shown here is derived from an EMBL/GenBank/DDBJ whole genome shotgun (WGS) entry which is preliminary data.</text>
</comment>
<evidence type="ECO:0000313" key="2">
    <source>
        <dbReference type="Proteomes" id="UP000234275"/>
    </source>
</evidence>
<dbReference type="EMBL" id="MSFO01000008">
    <property type="protein sequence ID" value="PLB45219.1"/>
    <property type="molecule type" value="Genomic_DNA"/>
</dbReference>
<dbReference type="VEuPathDB" id="FungiDB:P170DRAFT_275524"/>
<sequence length="75" mass="8696">MTVCTRSRKKISTGEEICAGGYGQRVFSAIQIGLPRYRSTVQHNHVTLKLWSRRWAATIFIVWWWGVKMRDPCLG</sequence>